<dbReference type="HAMAP" id="MF_00373">
    <property type="entry name" value="Ribosomal_bL28"/>
    <property type="match status" value="1"/>
</dbReference>
<dbReference type="Gene3D" id="2.30.170.40">
    <property type="entry name" value="Ribosomal protein L28/L24"/>
    <property type="match status" value="1"/>
</dbReference>
<dbReference type="InterPro" id="IPR050096">
    <property type="entry name" value="Bacterial_rp_bL28"/>
</dbReference>
<dbReference type="PANTHER" id="PTHR39080">
    <property type="entry name" value="50S RIBOSOMAL PROTEIN L28"/>
    <property type="match status" value="1"/>
</dbReference>
<organism evidence="5 6">
    <name type="scientific">Candidatus Woesebacteria bacterium RBG_16_34_12</name>
    <dbReference type="NCBI Taxonomy" id="1802480"/>
    <lineage>
        <taxon>Bacteria</taxon>
        <taxon>Candidatus Woeseibacteriota</taxon>
    </lineage>
</organism>
<evidence type="ECO:0000256" key="1">
    <source>
        <dbReference type="ARBA" id="ARBA00008760"/>
    </source>
</evidence>
<keyword evidence="3 4" id="KW-0687">Ribonucleoprotein</keyword>
<evidence type="ECO:0000256" key="3">
    <source>
        <dbReference type="ARBA" id="ARBA00023274"/>
    </source>
</evidence>
<dbReference type="InterPro" id="IPR034704">
    <property type="entry name" value="Ribosomal_bL28/bL31-like_sf"/>
</dbReference>
<reference evidence="5 6" key="1">
    <citation type="journal article" date="2016" name="Nat. Commun.">
        <title>Thousands of microbial genomes shed light on interconnected biogeochemical processes in an aquifer system.</title>
        <authorList>
            <person name="Anantharaman K."/>
            <person name="Brown C.T."/>
            <person name="Hug L.A."/>
            <person name="Sharon I."/>
            <person name="Castelle C.J."/>
            <person name="Probst A.J."/>
            <person name="Thomas B.C."/>
            <person name="Singh A."/>
            <person name="Wilkins M.J."/>
            <person name="Karaoz U."/>
            <person name="Brodie E.L."/>
            <person name="Williams K.H."/>
            <person name="Hubbard S.S."/>
            <person name="Banfield J.F."/>
        </authorList>
    </citation>
    <scope>NUCLEOTIDE SEQUENCE [LARGE SCALE GENOMIC DNA]</scope>
</reference>
<evidence type="ECO:0000313" key="5">
    <source>
        <dbReference type="EMBL" id="OGM10996.1"/>
    </source>
</evidence>
<dbReference type="Pfam" id="PF00830">
    <property type="entry name" value="Ribosomal_L28"/>
    <property type="match status" value="1"/>
</dbReference>
<dbReference type="SUPFAM" id="SSF143800">
    <property type="entry name" value="L28p-like"/>
    <property type="match status" value="1"/>
</dbReference>
<dbReference type="InterPro" id="IPR037147">
    <property type="entry name" value="Ribosomal_bL28_sf"/>
</dbReference>
<dbReference type="AlphaFoldDB" id="A0A1F7X7E6"/>
<protein>
    <recommendedName>
        <fullName evidence="4">Large ribosomal subunit protein bL28</fullName>
    </recommendedName>
</protein>
<evidence type="ECO:0000256" key="4">
    <source>
        <dbReference type="HAMAP-Rule" id="MF_00373"/>
    </source>
</evidence>
<dbReference type="PANTHER" id="PTHR39080:SF1">
    <property type="entry name" value="LARGE RIBOSOMAL SUBUNIT PROTEIN BL28A"/>
    <property type="match status" value="1"/>
</dbReference>
<dbReference type="GO" id="GO:0006412">
    <property type="term" value="P:translation"/>
    <property type="evidence" value="ECO:0007669"/>
    <property type="project" value="UniProtKB-UniRule"/>
</dbReference>
<comment type="similarity">
    <text evidence="1 4">Belongs to the bacterial ribosomal protein bL28 family.</text>
</comment>
<gene>
    <name evidence="4" type="primary">rpmB</name>
    <name evidence="5" type="ORF">A2Z22_03985</name>
</gene>
<name>A0A1F7X7E6_9BACT</name>
<dbReference type="EMBL" id="MGFS01000027">
    <property type="protein sequence ID" value="OGM10996.1"/>
    <property type="molecule type" value="Genomic_DNA"/>
</dbReference>
<dbReference type="GO" id="GO:0003735">
    <property type="term" value="F:structural constituent of ribosome"/>
    <property type="evidence" value="ECO:0007669"/>
    <property type="project" value="InterPro"/>
</dbReference>
<dbReference type="Proteomes" id="UP000177053">
    <property type="component" value="Unassembled WGS sequence"/>
</dbReference>
<comment type="caution">
    <text evidence="5">The sequence shown here is derived from an EMBL/GenBank/DDBJ whole genome shotgun (WGS) entry which is preliminary data.</text>
</comment>
<proteinExistence type="inferred from homology"/>
<dbReference type="GO" id="GO:1990904">
    <property type="term" value="C:ribonucleoprotein complex"/>
    <property type="evidence" value="ECO:0007669"/>
    <property type="project" value="UniProtKB-KW"/>
</dbReference>
<sequence length="83" mass="9691">MSYICDICGKKSVMGRSQQHRRGVAGKRWKKRVQATPRLFRPNLQKKTIVINGEKKQMKLCAKCIKRIKKYKAIKNFKTILLA</sequence>
<dbReference type="InterPro" id="IPR026569">
    <property type="entry name" value="Ribosomal_bL28"/>
</dbReference>
<keyword evidence="2 4" id="KW-0689">Ribosomal protein</keyword>
<evidence type="ECO:0000313" key="6">
    <source>
        <dbReference type="Proteomes" id="UP000177053"/>
    </source>
</evidence>
<accession>A0A1F7X7E6</accession>
<evidence type="ECO:0000256" key="2">
    <source>
        <dbReference type="ARBA" id="ARBA00022980"/>
    </source>
</evidence>
<dbReference type="GO" id="GO:0005840">
    <property type="term" value="C:ribosome"/>
    <property type="evidence" value="ECO:0007669"/>
    <property type="project" value="UniProtKB-KW"/>
</dbReference>